<reference evidence="2 3" key="1">
    <citation type="submission" date="2020-07" db="EMBL/GenBank/DDBJ databases">
        <title>Sequencing the genomes of 1000 actinobacteria strains.</title>
        <authorList>
            <person name="Klenk H.-P."/>
        </authorList>
    </citation>
    <scope>NUCLEOTIDE SEQUENCE [LARGE SCALE GENOMIC DNA]</scope>
    <source>
        <strain evidence="2 3">DSM 22083</strain>
    </source>
</reference>
<feature type="compositionally biased region" description="Low complexity" evidence="1">
    <location>
        <begin position="491"/>
        <end position="511"/>
    </location>
</feature>
<keyword evidence="3" id="KW-1185">Reference proteome</keyword>
<accession>A0A7Y9LA35</accession>
<sequence>MTPEVNGTRTPRVSVIVPVVEPADLAGLLGSLDRQSLRLDEFEVVVAVPASLGPDAIGPTVSAGRRPNLRLVADEGAASEAELAAAAIRPATGDWVLAVRPEDRLLPRSLELLTGRAPEADLVVGRSVGLAGAFTDPVVFGLPAPADDLRAAAVREPAVLIRRGLAAAAPVAVLPGERGPLLAAGPAVAVLAGYPALDLRGRRRWQPAPVSDPSLLSGGVAERLRTLDARHPPVSLSWDRPTLRWTEGRLLIEATGRFTGLAADDAEPTGVLRVREPAAGTELILPARTQWLSAGDAEGSRGVRLQAELDPRSSWDGRPLETAIHQLYGDLVAVGIRAQAPLRGGAPSGAVLDGRPVGVVTIDDRLHLDAGCVRASLVQQADAGDASITDSARGTLLRLTLPRIVAEPGTDLAGEIGLGGLRVPARIVEQDGVGVLEAYVSGLSGRVQLSTRFGTARTPLELLLDVSPIGRMQVIPRPAAVPPKEPAVAAVPPKVAKPTTPQPAAAAPKPASLNPVGPAGAAPVLTAPRTARAVYRRIRRLIKP</sequence>
<name>A0A7Y9LA35_9ACTN</name>
<gene>
    <name evidence="2" type="ORF">BKA15_000702</name>
</gene>
<dbReference type="RefSeq" id="WP_179748106.1">
    <property type="nucleotide sequence ID" value="NZ_JACCBU010000001.1"/>
</dbReference>
<protein>
    <recommendedName>
        <fullName evidence="4">Glycosyl transferase family 2</fullName>
    </recommendedName>
</protein>
<proteinExistence type="predicted"/>
<dbReference type="Proteomes" id="UP000569914">
    <property type="component" value="Unassembled WGS sequence"/>
</dbReference>
<organism evidence="2 3">
    <name type="scientific">Microlunatus parietis</name>
    <dbReference type="NCBI Taxonomy" id="682979"/>
    <lineage>
        <taxon>Bacteria</taxon>
        <taxon>Bacillati</taxon>
        <taxon>Actinomycetota</taxon>
        <taxon>Actinomycetes</taxon>
        <taxon>Propionibacteriales</taxon>
        <taxon>Propionibacteriaceae</taxon>
        <taxon>Microlunatus</taxon>
    </lineage>
</organism>
<comment type="caution">
    <text evidence="2">The sequence shown here is derived from an EMBL/GenBank/DDBJ whole genome shotgun (WGS) entry which is preliminary data.</text>
</comment>
<evidence type="ECO:0000313" key="2">
    <source>
        <dbReference type="EMBL" id="NYE69373.1"/>
    </source>
</evidence>
<evidence type="ECO:0000313" key="3">
    <source>
        <dbReference type="Proteomes" id="UP000569914"/>
    </source>
</evidence>
<evidence type="ECO:0008006" key="4">
    <source>
        <dbReference type="Google" id="ProtNLM"/>
    </source>
</evidence>
<dbReference type="EMBL" id="JACCBU010000001">
    <property type="protein sequence ID" value="NYE69373.1"/>
    <property type="molecule type" value="Genomic_DNA"/>
</dbReference>
<dbReference type="AlphaFoldDB" id="A0A7Y9LA35"/>
<feature type="region of interest" description="Disordered" evidence="1">
    <location>
        <begin position="491"/>
        <end position="513"/>
    </location>
</feature>
<evidence type="ECO:0000256" key="1">
    <source>
        <dbReference type="SAM" id="MobiDB-lite"/>
    </source>
</evidence>